<keyword evidence="2" id="KW-1185">Reference proteome</keyword>
<dbReference type="RefSeq" id="WP_096057095.1">
    <property type="nucleotide sequence ID" value="NZ_CP023344.1"/>
</dbReference>
<dbReference type="Gene3D" id="3.30.420.40">
    <property type="match status" value="1"/>
</dbReference>
<accession>A0A290QGS0</accession>
<protein>
    <submittedName>
        <fullName evidence="1">Peptidase M22</fullName>
    </submittedName>
</protein>
<sequence length="230" mass="25122">MFTLRALLDRHPTILLIDSASSRIQVGLLRLGHDPLWETAAEEAGTALFSLTEKLLARAASPLGPLPLSAIEAFLFCDGPGSVLGIRTAAVALRTWHSLHPRPSYAYTSLALVAHTLALTENLRDFSVISDARRETWHRVTVDSSGALSPLHRTPTAELIGPLMLPECFRHWSTLPQSVRTVPYDLASQLLALAGTPLFIEAPEPDAFLHEEPSYQTWTAKIHRAPAGQA</sequence>
<dbReference type="InterPro" id="IPR043129">
    <property type="entry name" value="ATPase_NBD"/>
</dbReference>
<reference evidence="1 2" key="1">
    <citation type="submission" date="2017-09" db="EMBL/GenBank/DDBJ databases">
        <title>Complete genome sequence of Verrucomicrobial strain HZ-65, isolated from freshwater.</title>
        <authorList>
            <person name="Choi A."/>
        </authorList>
    </citation>
    <scope>NUCLEOTIDE SEQUENCE [LARGE SCALE GENOMIC DNA]</scope>
    <source>
        <strain evidence="1 2">HZ-65</strain>
    </source>
</reference>
<dbReference type="KEGG" id="vbh:CMV30_16785"/>
<dbReference type="Proteomes" id="UP000217265">
    <property type="component" value="Chromosome"/>
</dbReference>
<gene>
    <name evidence="1" type="ORF">CMV30_16785</name>
</gene>
<evidence type="ECO:0000313" key="2">
    <source>
        <dbReference type="Proteomes" id="UP000217265"/>
    </source>
</evidence>
<dbReference type="OrthoDB" id="194666at2"/>
<evidence type="ECO:0000313" key="1">
    <source>
        <dbReference type="EMBL" id="ATC65466.1"/>
    </source>
</evidence>
<dbReference type="EMBL" id="CP023344">
    <property type="protein sequence ID" value="ATC65466.1"/>
    <property type="molecule type" value="Genomic_DNA"/>
</dbReference>
<organism evidence="1 2">
    <name type="scientific">Nibricoccus aquaticus</name>
    <dbReference type="NCBI Taxonomy" id="2576891"/>
    <lineage>
        <taxon>Bacteria</taxon>
        <taxon>Pseudomonadati</taxon>
        <taxon>Verrucomicrobiota</taxon>
        <taxon>Opitutia</taxon>
        <taxon>Opitutales</taxon>
        <taxon>Opitutaceae</taxon>
        <taxon>Nibricoccus</taxon>
    </lineage>
</organism>
<dbReference type="AlphaFoldDB" id="A0A290QGS0"/>
<dbReference type="SUPFAM" id="SSF53067">
    <property type="entry name" value="Actin-like ATPase domain"/>
    <property type="match status" value="1"/>
</dbReference>
<proteinExistence type="predicted"/>
<name>A0A290QGS0_9BACT</name>